<dbReference type="InterPro" id="IPR000792">
    <property type="entry name" value="Tscrpt_reg_LuxR_C"/>
</dbReference>
<protein>
    <submittedName>
        <fullName evidence="6">Response regulator receiver domain protein</fullName>
    </submittedName>
</protein>
<proteinExistence type="predicted"/>
<keyword evidence="1 3" id="KW-0597">Phosphoprotein</keyword>
<evidence type="ECO:0000256" key="3">
    <source>
        <dbReference type="PROSITE-ProRule" id="PRU00169"/>
    </source>
</evidence>
<dbReference type="SUPFAM" id="SSF52172">
    <property type="entry name" value="CheY-like"/>
    <property type="match status" value="1"/>
</dbReference>
<dbReference type="SUPFAM" id="SSF46894">
    <property type="entry name" value="C-terminal effector domain of the bipartite response regulators"/>
    <property type="match status" value="1"/>
</dbReference>
<dbReference type="PROSITE" id="PS50043">
    <property type="entry name" value="HTH_LUXR_2"/>
    <property type="match status" value="1"/>
</dbReference>
<evidence type="ECO:0000313" key="7">
    <source>
        <dbReference type="Proteomes" id="UP000018720"/>
    </source>
</evidence>
<evidence type="ECO:0000256" key="1">
    <source>
        <dbReference type="ARBA" id="ARBA00022553"/>
    </source>
</evidence>
<dbReference type="Pfam" id="PF00072">
    <property type="entry name" value="Response_reg"/>
    <property type="match status" value="1"/>
</dbReference>
<keyword evidence="2" id="KW-0238">DNA-binding</keyword>
<evidence type="ECO:0000313" key="6">
    <source>
        <dbReference type="EMBL" id="EJZ43208.1"/>
    </source>
</evidence>
<dbReference type="InterPro" id="IPR001789">
    <property type="entry name" value="Sig_transdc_resp-reg_receiver"/>
</dbReference>
<dbReference type="CDD" id="cd17535">
    <property type="entry name" value="REC_NarL-like"/>
    <property type="match status" value="1"/>
</dbReference>
<dbReference type="Proteomes" id="UP000018720">
    <property type="component" value="Unassembled WGS sequence"/>
</dbReference>
<evidence type="ECO:0000259" key="5">
    <source>
        <dbReference type="PROSITE" id="PS50110"/>
    </source>
</evidence>
<comment type="caution">
    <text evidence="6">The sequence shown here is derived from an EMBL/GenBank/DDBJ whole genome shotgun (WGS) entry which is preliminary data.</text>
</comment>
<dbReference type="Pfam" id="PF00196">
    <property type="entry name" value="GerE"/>
    <property type="match status" value="1"/>
</dbReference>
<feature type="domain" description="HTH luxR-type" evidence="4">
    <location>
        <begin position="144"/>
        <end position="209"/>
    </location>
</feature>
<dbReference type="InterPro" id="IPR016032">
    <property type="entry name" value="Sig_transdc_resp-reg_C-effctor"/>
</dbReference>
<gene>
    <name evidence="6" type="ORF">LEP1GSC178_2923</name>
</gene>
<reference evidence="6 7" key="1">
    <citation type="submission" date="2012-08" db="EMBL/GenBank/DDBJ databases">
        <authorList>
            <person name="Harkins D.M."/>
            <person name="Durkin A.S."/>
            <person name="Selengut J.D."/>
            <person name="Sanka R."/>
            <person name="DePew J."/>
            <person name="Purushe J."/>
            <person name="Matthias M.A."/>
            <person name="Vinetz J.M."/>
            <person name="Sutton G.G."/>
            <person name="Nelson W.C."/>
            <person name="Fouts D.E."/>
        </authorList>
    </citation>
    <scope>NUCLEOTIDE SEQUENCE [LARGE SCALE GENOMIC DNA]</scope>
    <source>
        <strain evidence="6 7">MMD4847</strain>
    </source>
</reference>
<dbReference type="PANTHER" id="PTHR43214:SF43">
    <property type="entry name" value="TWO-COMPONENT RESPONSE REGULATOR"/>
    <property type="match status" value="1"/>
</dbReference>
<dbReference type="SMART" id="SM00421">
    <property type="entry name" value="HTH_LUXR"/>
    <property type="match status" value="1"/>
</dbReference>
<feature type="domain" description="Response regulatory" evidence="5">
    <location>
        <begin position="7"/>
        <end position="123"/>
    </location>
</feature>
<dbReference type="SMART" id="SM00448">
    <property type="entry name" value="REC"/>
    <property type="match status" value="1"/>
</dbReference>
<accession>A0ABN0HC85</accession>
<feature type="modified residue" description="4-aspartylphosphate" evidence="3">
    <location>
        <position position="58"/>
    </location>
</feature>
<keyword evidence="7" id="KW-1185">Reference proteome</keyword>
<dbReference type="PRINTS" id="PR00038">
    <property type="entry name" value="HTHLUXR"/>
</dbReference>
<dbReference type="Gene3D" id="3.40.50.2300">
    <property type="match status" value="1"/>
</dbReference>
<sequence>MKNSEIKVGIVENDESFKEQILKTLESIPEIGGVFHWGSAESFWEDEKGRSLDIIFLDIMLAEMNGVELAGKISARDPEIAKIMLSNMNSDELIYESLKNGAIGYILKSELKDIADVVDTILKGGAIITPTIAFRVLNSFKQKDYSGEFKLTPKEKQILDEMVKGKTIGRVAEFLKVSKYTVQHHVKNIYKKLNVHNRAELVRKASDIGLLP</sequence>
<name>A0ABN0HC85_9LEPT</name>
<evidence type="ECO:0000259" key="4">
    <source>
        <dbReference type="PROSITE" id="PS50043"/>
    </source>
</evidence>
<dbReference type="InterPro" id="IPR011006">
    <property type="entry name" value="CheY-like_superfamily"/>
</dbReference>
<evidence type="ECO:0000256" key="2">
    <source>
        <dbReference type="ARBA" id="ARBA00023125"/>
    </source>
</evidence>
<dbReference type="PROSITE" id="PS50110">
    <property type="entry name" value="RESPONSE_REGULATORY"/>
    <property type="match status" value="1"/>
</dbReference>
<dbReference type="PANTHER" id="PTHR43214">
    <property type="entry name" value="TWO-COMPONENT RESPONSE REGULATOR"/>
    <property type="match status" value="1"/>
</dbReference>
<dbReference type="CDD" id="cd06170">
    <property type="entry name" value="LuxR_C_like"/>
    <property type="match status" value="1"/>
</dbReference>
<dbReference type="RefSeq" id="WP_008590995.1">
    <property type="nucleotide sequence ID" value="NZ_AHOM02000004.1"/>
</dbReference>
<dbReference type="InterPro" id="IPR058245">
    <property type="entry name" value="NreC/VraR/RcsB-like_REC"/>
</dbReference>
<organism evidence="6 7">
    <name type="scientific">Leptospira licerasiae str. MMD4847</name>
    <dbReference type="NCBI Taxonomy" id="1049971"/>
    <lineage>
        <taxon>Bacteria</taxon>
        <taxon>Pseudomonadati</taxon>
        <taxon>Spirochaetota</taxon>
        <taxon>Spirochaetia</taxon>
        <taxon>Leptospirales</taxon>
        <taxon>Leptospiraceae</taxon>
        <taxon>Leptospira</taxon>
    </lineage>
</organism>
<dbReference type="EMBL" id="AHOM02000004">
    <property type="protein sequence ID" value="EJZ43208.1"/>
    <property type="molecule type" value="Genomic_DNA"/>
</dbReference>
<dbReference type="InterPro" id="IPR039420">
    <property type="entry name" value="WalR-like"/>
</dbReference>